<accession>A0A820Q5E2</accession>
<organism evidence="1 2">
    <name type="scientific">Rotaria magnacalcarata</name>
    <dbReference type="NCBI Taxonomy" id="392030"/>
    <lineage>
        <taxon>Eukaryota</taxon>
        <taxon>Metazoa</taxon>
        <taxon>Spiralia</taxon>
        <taxon>Gnathifera</taxon>
        <taxon>Rotifera</taxon>
        <taxon>Eurotatoria</taxon>
        <taxon>Bdelloidea</taxon>
        <taxon>Philodinida</taxon>
        <taxon>Philodinidae</taxon>
        <taxon>Rotaria</taxon>
    </lineage>
</organism>
<evidence type="ECO:0000313" key="2">
    <source>
        <dbReference type="Proteomes" id="UP000663842"/>
    </source>
</evidence>
<dbReference type="Proteomes" id="UP000663842">
    <property type="component" value="Unassembled WGS sequence"/>
</dbReference>
<comment type="caution">
    <text evidence="1">The sequence shown here is derived from an EMBL/GenBank/DDBJ whole genome shotgun (WGS) entry which is preliminary data.</text>
</comment>
<evidence type="ECO:0000313" key="1">
    <source>
        <dbReference type="EMBL" id="CAF4417520.1"/>
    </source>
</evidence>
<reference evidence="1" key="1">
    <citation type="submission" date="2021-02" db="EMBL/GenBank/DDBJ databases">
        <authorList>
            <person name="Nowell W R."/>
        </authorList>
    </citation>
    <scope>NUCLEOTIDE SEQUENCE</scope>
</reference>
<sequence length="35" mass="3882">MIQLKAGTVIAFAQKLVDENNGELAEAGFEWCKKE</sequence>
<feature type="non-terminal residue" evidence="1">
    <location>
        <position position="35"/>
    </location>
</feature>
<proteinExistence type="predicted"/>
<name>A0A820Q5E2_9BILA</name>
<protein>
    <submittedName>
        <fullName evidence="1">Uncharacterized protein</fullName>
    </submittedName>
</protein>
<dbReference type="EMBL" id="CAJOBF010030211">
    <property type="protein sequence ID" value="CAF4417520.1"/>
    <property type="molecule type" value="Genomic_DNA"/>
</dbReference>
<dbReference type="AlphaFoldDB" id="A0A820Q5E2"/>
<gene>
    <name evidence="1" type="ORF">UXM345_LOCUS38671</name>
</gene>